<dbReference type="KEGG" id="bdr:105225182"/>
<evidence type="ECO:0000256" key="6">
    <source>
        <dbReference type="ARBA" id="ARBA00022723"/>
    </source>
</evidence>
<dbReference type="UniPathway" id="UPA00143"/>
<evidence type="ECO:0000256" key="10">
    <source>
        <dbReference type="PROSITE-ProRule" id="PRU00455"/>
    </source>
</evidence>
<feature type="region of interest" description="Disordered" evidence="11">
    <location>
        <begin position="669"/>
        <end position="694"/>
    </location>
</feature>
<evidence type="ECO:0000256" key="1">
    <source>
        <dbReference type="ARBA" id="ARBA00000900"/>
    </source>
</evidence>
<keyword evidence="6" id="KW-0479">Metal-binding</keyword>
<comment type="pathway">
    <text evidence="2">Protein modification; protein ubiquitination.</text>
</comment>
<name>A0A6I9UVD4_BACDO</name>
<feature type="domain" description="SIAH-type" evidence="13">
    <location>
        <begin position="429"/>
        <end position="491"/>
    </location>
</feature>
<evidence type="ECO:0000256" key="9">
    <source>
        <dbReference type="ARBA" id="ARBA00022833"/>
    </source>
</evidence>
<dbReference type="RefSeq" id="XP_011201827.2">
    <property type="nucleotide sequence ID" value="XM_011203525.4"/>
</dbReference>
<dbReference type="Pfam" id="PF21361">
    <property type="entry name" value="Sina_ZnF"/>
    <property type="match status" value="1"/>
</dbReference>
<dbReference type="GO" id="GO:0043161">
    <property type="term" value="P:proteasome-mediated ubiquitin-dependent protein catabolic process"/>
    <property type="evidence" value="ECO:0007669"/>
    <property type="project" value="TreeGrafter"/>
</dbReference>
<dbReference type="PROSITE" id="PS51081">
    <property type="entry name" value="ZF_SIAH"/>
    <property type="match status" value="1"/>
</dbReference>
<feature type="domain" description="RING-type" evidence="12">
    <location>
        <begin position="377"/>
        <end position="412"/>
    </location>
</feature>
<dbReference type="GO" id="GO:0031624">
    <property type="term" value="F:ubiquitin conjugating enzyme binding"/>
    <property type="evidence" value="ECO:0007669"/>
    <property type="project" value="TreeGrafter"/>
</dbReference>
<organism evidence="14 15">
    <name type="scientific">Bactrocera dorsalis</name>
    <name type="common">Oriental fruit fly</name>
    <name type="synonym">Dacus dorsalis</name>
    <dbReference type="NCBI Taxonomy" id="27457"/>
    <lineage>
        <taxon>Eukaryota</taxon>
        <taxon>Metazoa</taxon>
        <taxon>Ecdysozoa</taxon>
        <taxon>Arthropoda</taxon>
        <taxon>Hexapoda</taxon>
        <taxon>Insecta</taxon>
        <taxon>Pterygota</taxon>
        <taxon>Neoptera</taxon>
        <taxon>Endopterygota</taxon>
        <taxon>Diptera</taxon>
        <taxon>Brachycera</taxon>
        <taxon>Muscomorpha</taxon>
        <taxon>Tephritoidea</taxon>
        <taxon>Tephritidae</taxon>
        <taxon>Bactrocera</taxon>
        <taxon>Bactrocera</taxon>
    </lineage>
</organism>
<protein>
    <recommendedName>
        <fullName evidence="4">RING-type E3 ubiquitin transferase</fullName>
        <ecNumber evidence="4">2.3.2.27</ecNumber>
    </recommendedName>
</protein>
<evidence type="ECO:0000256" key="2">
    <source>
        <dbReference type="ARBA" id="ARBA00004906"/>
    </source>
</evidence>
<keyword evidence="9" id="KW-0862">Zinc</keyword>
<proteinExistence type="inferred from homology"/>
<dbReference type="GO" id="GO:0005737">
    <property type="term" value="C:cytoplasm"/>
    <property type="evidence" value="ECO:0007669"/>
    <property type="project" value="TreeGrafter"/>
</dbReference>
<dbReference type="EC" id="2.3.2.27" evidence="4"/>
<evidence type="ECO:0000313" key="14">
    <source>
        <dbReference type="Proteomes" id="UP001652620"/>
    </source>
</evidence>
<evidence type="ECO:0000259" key="12">
    <source>
        <dbReference type="PROSITE" id="PS50089"/>
    </source>
</evidence>
<dbReference type="PANTHER" id="PTHR45877">
    <property type="entry name" value="E3 UBIQUITIN-PROTEIN LIGASE SIAH2"/>
    <property type="match status" value="1"/>
</dbReference>
<feature type="compositionally biased region" description="Low complexity" evidence="11">
    <location>
        <begin position="66"/>
        <end position="75"/>
    </location>
</feature>
<evidence type="ECO:0000256" key="4">
    <source>
        <dbReference type="ARBA" id="ARBA00012483"/>
    </source>
</evidence>
<feature type="region of interest" description="Disordered" evidence="11">
    <location>
        <begin position="28"/>
        <end position="103"/>
    </location>
</feature>
<gene>
    <name evidence="15" type="primary">LOC105225182</name>
</gene>
<comment type="catalytic activity">
    <reaction evidence="1">
        <text>S-ubiquitinyl-[E2 ubiquitin-conjugating enzyme]-L-cysteine + [acceptor protein]-L-lysine = [E2 ubiquitin-conjugating enzyme]-L-cysteine + N(6)-ubiquitinyl-[acceptor protein]-L-lysine.</text>
        <dbReference type="EC" id="2.3.2.27"/>
    </reaction>
</comment>
<dbReference type="Pfam" id="PF21362">
    <property type="entry name" value="Sina_RING"/>
    <property type="match status" value="1"/>
</dbReference>
<dbReference type="InterPro" id="IPR013010">
    <property type="entry name" value="Znf_SIAH"/>
</dbReference>
<dbReference type="SUPFAM" id="SSF49599">
    <property type="entry name" value="TRAF domain-like"/>
    <property type="match status" value="1"/>
</dbReference>
<keyword evidence="14" id="KW-1185">Reference proteome</keyword>
<reference evidence="15" key="1">
    <citation type="submission" date="2025-08" db="UniProtKB">
        <authorList>
            <consortium name="RefSeq"/>
        </authorList>
    </citation>
    <scope>IDENTIFICATION</scope>
    <source>
        <tissue evidence="15">Adult</tissue>
    </source>
</reference>
<evidence type="ECO:0000256" key="11">
    <source>
        <dbReference type="SAM" id="MobiDB-lite"/>
    </source>
</evidence>
<feature type="compositionally biased region" description="Low complexity" evidence="11">
    <location>
        <begin position="28"/>
        <end position="50"/>
    </location>
</feature>
<evidence type="ECO:0000256" key="3">
    <source>
        <dbReference type="ARBA" id="ARBA00009119"/>
    </source>
</evidence>
<dbReference type="OrthoDB" id="269919at2759"/>
<dbReference type="GO" id="GO:0016567">
    <property type="term" value="P:protein ubiquitination"/>
    <property type="evidence" value="ECO:0007669"/>
    <property type="project" value="UniProtKB-UniPathway"/>
</dbReference>
<evidence type="ECO:0000313" key="15">
    <source>
        <dbReference type="RefSeq" id="XP_011201827.2"/>
    </source>
</evidence>
<dbReference type="AlphaFoldDB" id="A0A6I9UVD4"/>
<keyword evidence="7 10" id="KW-0863">Zinc-finger</keyword>
<feature type="region of interest" description="Disordered" evidence="11">
    <location>
        <begin position="212"/>
        <end position="240"/>
    </location>
</feature>
<dbReference type="SUPFAM" id="SSF57850">
    <property type="entry name" value="RING/U-box"/>
    <property type="match status" value="1"/>
</dbReference>
<feature type="compositionally biased region" description="Polar residues" evidence="11">
    <location>
        <begin position="51"/>
        <end position="65"/>
    </location>
</feature>
<dbReference type="GeneID" id="105225182"/>
<comment type="similarity">
    <text evidence="3">Belongs to the SINA (Seven in absentia) family.</text>
</comment>
<keyword evidence="8" id="KW-0833">Ubl conjugation pathway</keyword>
<sequence length="826" mass="90893">MNTIHEVPIGDLNGNEATTIASVVSTTSLSNASSISSTSNSTKVTINSSSDTSVPQTAKSQDDSSTTTTTTTATTNGEPKNAADKSNQNEADAPTASTSNKNATTTATTTAIINGNAKSLRNDLSEDLKIIGHLKNIEKINEKRRLFLNNTISEYTIDEKTETETKTQTINGAETVLSETRIHTREEQQNVGGNKLGSSSATELNGHTKATAANFSTTKYATLPRSPGTPPPKPPMLSRTRSIGIGDQRSYSATSVPTTPTKAVATTTPAAIAVSPTNATAALAPIATPTPTTISSPTSPLAAAAALSPQSSPTKKATTLITSAVLPEPIKVATVQLREEPVPTLRRMVERPVSLSPEAPKQISINHYERLIEELKCPGCAYPMKSPILLCKTGHSICQQCTRVLLLCPLCKEPFTTIRSLTVEALCSKAHFRCSNASGGCTVRLQIDLLSWHEKQCIYKPMKCFMGRVWGDCEWAGREAHWKDHLEKDHADKVFTTETTDMIWNMGVKQKPLTGYYVFIVFDEMFNFYEVHDKERILFTMACTSTVKEKKHNYAFEVTIVHQENEAIAITQKYPVHSEYDKDILAEGTCISMSLTDLAKFIDEDRLLHYRVRIVEIKTPRKVRNSLRNSPHTGIHPTDFQQTQIEGVNLKGVPAEVIVTRKLDDIPFADNGTADTPHSGGAQSAEGVSETEGERVKVKSIYKGKFSSNESGSESDPEFEAFIAKKWGTPQLHFNRKFLKNNSNESNSPDEASSLQRLDRRFVPDDKISVTSTNTSYKKRVTNSLRKSFRGFKTPQIFNKKTATDLKDSKIFTYMRRCVTKLKDLY</sequence>
<dbReference type="PANTHER" id="PTHR45877:SF3">
    <property type="entry name" value="E3 UBIQUITIN-PROTEIN LIGASE"/>
    <property type="match status" value="1"/>
</dbReference>
<keyword evidence="5" id="KW-0808">Transferase</keyword>
<evidence type="ECO:0000256" key="7">
    <source>
        <dbReference type="ARBA" id="ARBA00022771"/>
    </source>
</evidence>
<dbReference type="Gene3D" id="3.30.40.10">
    <property type="entry name" value="Zinc/RING finger domain, C3HC4 (zinc finger)"/>
    <property type="match status" value="2"/>
</dbReference>
<dbReference type="GO" id="GO:0008270">
    <property type="term" value="F:zinc ion binding"/>
    <property type="evidence" value="ECO:0007669"/>
    <property type="project" value="UniProtKB-KW"/>
</dbReference>
<evidence type="ECO:0000256" key="8">
    <source>
        <dbReference type="ARBA" id="ARBA00022786"/>
    </source>
</evidence>
<dbReference type="Proteomes" id="UP001652620">
    <property type="component" value="Chromosome 4"/>
</dbReference>
<dbReference type="InterPro" id="IPR013083">
    <property type="entry name" value="Znf_RING/FYVE/PHD"/>
</dbReference>
<dbReference type="InterPro" id="IPR004162">
    <property type="entry name" value="SINA-like_animal"/>
</dbReference>
<evidence type="ECO:0000259" key="13">
    <source>
        <dbReference type="PROSITE" id="PS51081"/>
    </source>
</evidence>
<dbReference type="GO" id="GO:0061630">
    <property type="term" value="F:ubiquitin protein ligase activity"/>
    <property type="evidence" value="ECO:0007669"/>
    <property type="project" value="UniProtKB-EC"/>
</dbReference>
<accession>A0A6I9UVD4</accession>
<dbReference type="InterPro" id="IPR001841">
    <property type="entry name" value="Znf_RING"/>
</dbReference>
<dbReference type="InterPro" id="IPR049548">
    <property type="entry name" value="Sina-like_RING"/>
</dbReference>
<evidence type="ECO:0000256" key="5">
    <source>
        <dbReference type="ARBA" id="ARBA00022679"/>
    </source>
</evidence>
<dbReference type="PROSITE" id="PS50089">
    <property type="entry name" value="ZF_RING_2"/>
    <property type="match status" value="1"/>
</dbReference>